<evidence type="ECO:0000256" key="4">
    <source>
        <dbReference type="HAMAP-Rule" id="MF_01914"/>
    </source>
</evidence>
<keyword evidence="8" id="KW-1185">Reference proteome</keyword>
<dbReference type="AlphaFoldDB" id="A0A097R6C7"/>
<dbReference type="eggNOG" id="COG1934">
    <property type="taxonomic scope" value="Bacteria"/>
</dbReference>
<protein>
    <recommendedName>
        <fullName evidence="4">Lipopolysaccharide export system protein LptA</fullName>
    </recommendedName>
</protein>
<dbReference type="GO" id="GO:0043165">
    <property type="term" value="P:Gram-negative-bacterium-type cell outer membrane assembly"/>
    <property type="evidence" value="ECO:0007669"/>
    <property type="project" value="UniProtKB-UniRule"/>
</dbReference>
<comment type="subunit">
    <text evidence="4">Component of the lipopolysaccharide transport and assembly complex.</text>
</comment>
<dbReference type="PATRIC" id="fig|1453496.5.peg.3897"/>
<dbReference type="HAMAP" id="MF_01914">
    <property type="entry name" value="LPS_assembly_LptA"/>
    <property type="match status" value="1"/>
</dbReference>
<dbReference type="RefSeq" id="WP_025801124.1">
    <property type="nucleotide sequence ID" value="NZ_CP009706.1"/>
</dbReference>
<dbReference type="GO" id="GO:0001530">
    <property type="term" value="F:lipopolysaccharide binding"/>
    <property type="evidence" value="ECO:0007669"/>
    <property type="project" value="InterPro"/>
</dbReference>
<dbReference type="OrthoDB" id="5295619at2"/>
<keyword evidence="2 4" id="KW-0732">Signal</keyword>
<gene>
    <name evidence="4" type="primary">lptA</name>
    <name evidence="7" type="ORF">AT03_18940</name>
</gene>
<dbReference type="InterPro" id="IPR052037">
    <property type="entry name" value="LPS_export_LptA"/>
</dbReference>
<sequence length="209" mass="22272" precursor="true">MKFKTNNKILSLIIAGSLIAASAPVLALTGDTEQPIHIDSAQQSLDMQGNTVTFTGDVVVTQGTIKINADKVVVIRPNGAQGKEVVEGYGNPVTFYQMQDNGKPVSGHGQKLRYELDKDFVILTGDAFLKQVDSSIKGDKITYLVKQQQMEAFSDKGKRVTTVLIPSQLQDKGGKAAPAAAPAKSQPQSKPAAPQGKSPFSQSSQTKSN</sequence>
<evidence type="ECO:0000256" key="2">
    <source>
        <dbReference type="ARBA" id="ARBA00022729"/>
    </source>
</evidence>
<comment type="similarity">
    <text evidence="4">Belongs to the LptA family.</text>
</comment>
<feature type="compositionally biased region" description="Low complexity" evidence="5">
    <location>
        <begin position="175"/>
        <end position="197"/>
    </location>
</feature>
<evidence type="ECO:0000256" key="1">
    <source>
        <dbReference type="ARBA" id="ARBA00022448"/>
    </source>
</evidence>
<name>A0A097R6C7_HAFAL</name>
<dbReference type="InterPro" id="IPR005653">
    <property type="entry name" value="OstA-like_N"/>
</dbReference>
<dbReference type="GeneID" id="56893387"/>
<dbReference type="GO" id="GO:0015920">
    <property type="term" value="P:lipopolysaccharide transport"/>
    <property type="evidence" value="ECO:0007669"/>
    <property type="project" value="UniProtKB-UniRule"/>
</dbReference>
<evidence type="ECO:0000313" key="8">
    <source>
        <dbReference type="Proteomes" id="UP000029986"/>
    </source>
</evidence>
<dbReference type="GO" id="GO:0017089">
    <property type="term" value="F:glycolipid transfer activity"/>
    <property type="evidence" value="ECO:0007669"/>
    <property type="project" value="TreeGrafter"/>
</dbReference>
<dbReference type="NCBIfam" id="TIGR03002">
    <property type="entry name" value="outer_YhbN_LptA"/>
    <property type="match status" value="1"/>
</dbReference>
<keyword evidence="3 4" id="KW-0574">Periplasm</keyword>
<dbReference type="EMBL" id="CP009706">
    <property type="protein sequence ID" value="AIU74267.1"/>
    <property type="molecule type" value="Genomic_DNA"/>
</dbReference>
<feature type="chain" id="PRO_5008983352" description="Lipopolysaccharide export system protein LptA" evidence="4">
    <location>
        <begin position="28"/>
        <end position="209"/>
    </location>
</feature>
<evidence type="ECO:0000259" key="6">
    <source>
        <dbReference type="Pfam" id="PF03968"/>
    </source>
</evidence>
<feature type="signal peptide" evidence="4">
    <location>
        <begin position="1"/>
        <end position="27"/>
    </location>
</feature>
<feature type="region of interest" description="Disordered" evidence="5">
    <location>
        <begin position="166"/>
        <end position="209"/>
    </location>
</feature>
<dbReference type="Pfam" id="PF03968">
    <property type="entry name" value="LptD_N"/>
    <property type="match status" value="1"/>
</dbReference>
<organism evidence="7 8">
    <name type="scientific">Hafnia alvei FB1</name>
    <dbReference type="NCBI Taxonomy" id="1453496"/>
    <lineage>
        <taxon>Bacteria</taxon>
        <taxon>Pseudomonadati</taxon>
        <taxon>Pseudomonadota</taxon>
        <taxon>Gammaproteobacteria</taxon>
        <taxon>Enterobacterales</taxon>
        <taxon>Hafniaceae</taxon>
        <taxon>Hafnia</taxon>
    </lineage>
</organism>
<feature type="compositionally biased region" description="Polar residues" evidence="5">
    <location>
        <begin position="198"/>
        <end position="209"/>
    </location>
</feature>
<accession>A0A097R6C7</accession>
<dbReference type="KEGG" id="hav:AT03_18940"/>
<feature type="domain" description="Organic solvent tolerance-like N-terminal" evidence="6">
    <location>
        <begin position="37"/>
        <end position="148"/>
    </location>
</feature>
<dbReference type="PANTHER" id="PTHR36504:SF1">
    <property type="entry name" value="LIPOPOLYSACCHARIDE EXPORT SYSTEM PROTEIN LPTA"/>
    <property type="match status" value="1"/>
</dbReference>
<dbReference type="PANTHER" id="PTHR36504">
    <property type="entry name" value="LIPOPOLYSACCHARIDE EXPORT SYSTEM PROTEIN LPTA"/>
    <property type="match status" value="1"/>
</dbReference>
<proteinExistence type="inferred from homology"/>
<dbReference type="Proteomes" id="UP000029986">
    <property type="component" value="Chromosome"/>
</dbReference>
<dbReference type="GO" id="GO:0030288">
    <property type="term" value="C:outer membrane-bounded periplasmic space"/>
    <property type="evidence" value="ECO:0007669"/>
    <property type="project" value="TreeGrafter"/>
</dbReference>
<comment type="function">
    <text evidence="4">Involved in the assembly of lipopolysaccharide (LPS). Required for the translocation of LPS from the inner membrane to the outer membrane. May form a bridge between the inner membrane and the outer membrane, via interactions with LptC and LptD, thereby facilitating LPS transfer across the periplasm.</text>
</comment>
<dbReference type="GO" id="GO:0009279">
    <property type="term" value="C:cell outer membrane"/>
    <property type="evidence" value="ECO:0007669"/>
    <property type="project" value="TreeGrafter"/>
</dbReference>
<evidence type="ECO:0000256" key="3">
    <source>
        <dbReference type="ARBA" id="ARBA00022764"/>
    </source>
</evidence>
<dbReference type="HOGENOM" id="CLU_095993_2_1_6"/>
<dbReference type="FunFam" id="2.60.450.10:FF:000002">
    <property type="entry name" value="Lipopolysaccharide export system protein LptA"/>
    <property type="match status" value="1"/>
</dbReference>
<dbReference type="NCBIfam" id="NF008143">
    <property type="entry name" value="PRK10894.1"/>
    <property type="match status" value="1"/>
</dbReference>
<comment type="subcellular location">
    <subcellularLocation>
        <location evidence="4">Periplasm</location>
    </subcellularLocation>
</comment>
<keyword evidence="1 4" id="KW-0813">Transport</keyword>
<reference evidence="7 8" key="1">
    <citation type="journal article" date="2014" name="Gut Pathog.">
        <title>Gene clusters of Hafnia alvei strain FB1 important in survival and pathogenesis: a draft genome perspective.</title>
        <authorList>
            <person name="Tan J.Y."/>
            <person name="Yin W.F."/>
            <person name="Chan K.G."/>
        </authorList>
    </citation>
    <scope>NUCLEOTIDE SEQUENCE [LARGE SCALE GENOMIC DNA]</scope>
    <source>
        <strain evidence="7 8">FB1</strain>
    </source>
</reference>
<evidence type="ECO:0000256" key="5">
    <source>
        <dbReference type="SAM" id="MobiDB-lite"/>
    </source>
</evidence>
<dbReference type="InterPro" id="IPR014340">
    <property type="entry name" value="LptA"/>
</dbReference>
<dbReference type="Gene3D" id="2.60.450.10">
    <property type="entry name" value="Lipopolysaccharide (LPS) transport protein A like domain"/>
    <property type="match status" value="1"/>
</dbReference>
<evidence type="ECO:0000313" key="7">
    <source>
        <dbReference type="EMBL" id="AIU74267.1"/>
    </source>
</evidence>